<proteinExistence type="predicted"/>
<accession>A0A1G8UYF5</accession>
<dbReference type="Proteomes" id="UP000198882">
    <property type="component" value="Unassembled WGS sequence"/>
</dbReference>
<dbReference type="AlphaFoldDB" id="A0A1G8UYF5"/>
<evidence type="ECO:0000313" key="1">
    <source>
        <dbReference type="EMBL" id="SDJ58627.1"/>
    </source>
</evidence>
<evidence type="ECO:0000313" key="2">
    <source>
        <dbReference type="Proteomes" id="UP000198882"/>
    </source>
</evidence>
<name>A0A1G8UYF5_9EURY</name>
<keyword evidence="2" id="KW-1185">Reference proteome</keyword>
<reference evidence="2" key="1">
    <citation type="submission" date="2016-10" db="EMBL/GenBank/DDBJ databases">
        <authorList>
            <person name="Varghese N."/>
            <person name="Submissions S."/>
        </authorList>
    </citation>
    <scope>NUCLEOTIDE SEQUENCE [LARGE SCALE GENOMIC DNA]</scope>
    <source>
        <strain evidence="2">B4,CECT 8067,JCM 17497</strain>
    </source>
</reference>
<gene>
    <name evidence="1" type="ORF">SAMN04515672_1080</name>
</gene>
<organism evidence="1 2">
    <name type="scientific">Natronorubrum texcoconense</name>
    <dbReference type="NCBI Taxonomy" id="1095776"/>
    <lineage>
        <taxon>Archaea</taxon>
        <taxon>Methanobacteriati</taxon>
        <taxon>Methanobacteriota</taxon>
        <taxon>Stenosarchaea group</taxon>
        <taxon>Halobacteria</taxon>
        <taxon>Halobacteriales</taxon>
        <taxon>Natrialbaceae</taxon>
        <taxon>Natronorubrum</taxon>
    </lineage>
</organism>
<protein>
    <submittedName>
        <fullName evidence="1">Uncharacterized protein</fullName>
    </submittedName>
</protein>
<sequence length="117" mass="13335">MLRGGSAEYDRETPITEGDQILAFLWRRDTAGTDDEASVPMAEYTVMSLYHQYHYENECVSVNLENDYHQIVVSATVDSATLEGEEYDTDLLLTARSDEQKYLVFDDLEEVMYSSAS</sequence>
<dbReference type="EMBL" id="FNFE01000001">
    <property type="protein sequence ID" value="SDJ58627.1"/>
    <property type="molecule type" value="Genomic_DNA"/>
</dbReference>